<dbReference type="EMBL" id="WFLM01000007">
    <property type="protein sequence ID" value="KAB8036267.1"/>
    <property type="molecule type" value="Genomic_DNA"/>
</dbReference>
<dbReference type="RefSeq" id="WP_153421736.1">
    <property type="nucleotide sequence ID" value="NZ_WFLM01000007.1"/>
</dbReference>
<dbReference type="AlphaFoldDB" id="A0A6N6VNR2"/>
<dbReference type="InterPro" id="IPR019999">
    <property type="entry name" value="Anth_synth_I-like"/>
</dbReference>
<dbReference type="Proteomes" id="UP000437748">
    <property type="component" value="Unassembled WGS sequence"/>
</dbReference>
<dbReference type="PANTHER" id="PTHR11236:SF50">
    <property type="entry name" value="AMINODEOXYCHORISMATE SYNTHASE COMPONENT 1"/>
    <property type="match status" value="1"/>
</dbReference>
<evidence type="ECO:0000259" key="1">
    <source>
        <dbReference type="Pfam" id="PF00425"/>
    </source>
</evidence>
<dbReference type="PRINTS" id="PR00095">
    <property type="entry name" value="ANTSNTHASEI"/>
</dbReference>
<proteinExistence type="predicted"/>
<keyword evidence="3" id="KW-1185">Reference proteome</keyword>
<dbReference type="InterPro" id="IPR005801">
    <property type="entry name" value="ADC_synthase"/>
</dbReference>
<gene>
    <name evidence="2" type="ORF">GCL60_15905</name>
</gene>
<evidence type="ECO:0000313" key="2">
    <source>
        <dbReference type="EMBL" id="KAB8036267.1"/>
    </source>
</evidence>
<dbReference type="InterPro" id="IPR015890">
    <property type="entry name" value="Chorismate_C"/>
</dbReference>
<feature type="domain" description="Chorismate-utilising enzyme C-terminal" evidence="1">
    <location>
        <begin position="195"/>
        <end position="445"/>
    </location>
</feature>
<dbReference type="Gene3D" id="3.60.120.10">
    <property type="entry name" value="Anthranilate synthase"/>
    <property type="match status" value="1"/>
</dbReference>
<comment type="caution">
    <text evidence="2">The sequence shown here is derived from an EMBL/GenBank/DDBJ whole genome shotgun (WGS) entry which is preliminary data.</text>
</comment>
<sequence length="462" mass="53445">MTIQNNNSISNSLRQNLEKHSENISLLINKLNYLFQDKILLHFQIYNCEGYDYNINSKFVATNSVPKNLENMISSSENYILLRFFCNTQELFSKNDHKEFCNELKNKYNCPIFFMTPYSDSYDIEESFIIKPNFEIQINISETNLNIKFENYNENLSIFEKTKNECNFIFSIPNKLKNKKIKKSDKKLVLNENLKNIISLAQNHMNQGDCYLANITSTNTFAKNYNFISANDFYEAWLSIYSRFGIFYKDSKKALASFSPERFILLKNNLILTEPIKGTLKSDQARPTQQDASQIWSIKKEIYEHTLVIDLMRNDLYQVCTPESVTVYKPFFARISGSFIQMQSFIIGNIQNGTNLSTCLKLMLPAGSITGTPKKRVCEIISNLEINKRGYYTGISGIMEINGDFDTTILIRSIYMSERGVYYGVGAGITSLSDIDSEFEECELKLNSILPVFESRFHDSFY</sequence>
<organism evidence="2 3">
    <name type="scientific">Silvanigrella paludirubra</name>
    <dbReference type="NCBI Taxonomy" id="2499159"/>
    <lineage>
        <taxon>Bacteria</taxon>
        <taxon>Pseudomonadati</taxon>
        <taxon>Bdellovibrionota</taxon>
        <taxon>Oligoflexia</taxon>
        <taxon>Silvanigrellales</taxon>
        <taxon>Silvanigrellaceae</taxon>
        <taxon>Silvanigrella</taxon>
    </lineage>
</organism>
<dbReference type="Pfam" id="PF00425">
    <property type="entry name" value="Chorismate_bind"/>
    <property type="match status" value="1"/>
</dbReference>
<dbReference type="SUPFAM" id="SSF56322">
    <property type="entry name" value="ADC synthase"/>
    <property type="match status" value="1"/>
</dbReference>
<dbReference type="OrthoDB" id="9803598at2"/>
<dbReference type="PANTHER" id="PTHR11236">
    <property type="entry name" value="AMINOBENZOATE/ANTHRANILATE SYNTHASE"/>
    <property type="match status" value="1"/>
</dbReference>
<protein>
    <recommendedName>
        <fullName evidence="1">Chorismate-utilising enzyme C-terminal domain-containing protein</fullName>
    </recommendedName>
</protein>
<name>A0A6N6VNR2_9BACT</name>
<dbReference type="GO" id="GO:0000162">
    <property type="term" value="P:L-tryptophan biosynthetic process"/>
    <property type="evidence" value="ECO:0007669"/>
    <property type="project" value="TreeGrafter"/>
</dbReference>
<reference evidence="2 3" key="1">
    <citation type="submission" date="2019-10" db="EMBL/GenBank/DDBJ databases">
        <title>New species of Slilvanegrellaceae.</title>
        <authorList>
            <person name="Pitt A."/>
            <person name="Hahn M.W."/>
        </authorList>
    </citation>
    <scope>NUCLEOTIDE SEQUENCE [LARGE SCALE GENOMIC DNA]</scope>
    <source>
        <strain evidence="2 3">SP-Ram-0.45-NSY-1</strain>
    </source>
</reference>
<dbReference type="GO" id="GO:0046820">
    <property type="term" value="F:4-amino-4-deoxychorismate synthase activity"/>
    <property type="evidence" value="ECO:0007669"/>
    <property type="project" value="TreeGrafter"/>
</dbReference>
<accession>A0A6N6VNR2</accession>
<evidence type="ECO:0000313" key="3">
    <source>
        <dbReference type="Proteomes" id="UP000437748"/>
    </source>
</evidence>